<evidence type="ECO:0000256" key="1">
    <source>
        <dbReference type="SAM" id="MobiDB-lite"/>
    </source>
</evidence>
<feature type="compositionally biased region" description="Basic and acidic residues" evidence="1">
    <location>
        <begin position="63"/>
        <end position="78"/>
    </location>
</feature>
<dbReference type="Proteomes" id="UP000663908">
    <property type="component" value="Chromosome"/>
</dbReference>
<name>A0ABX7TVZ1_STRCY</name>
<accession>A0ABX7TVZ1</accession>
<evidence type="ECO:0000313" key="2">
    <source>
        <dbReference type="EMBL" id="QTE00938.1"/>
    </source>
</evidence>
<feature type="region of interest" description="Disordered" evidence="1">
    <location>
        <begin position="59"/>
        <end position="78"/>
    </location>
</feature>
<proteinExistence type="predicted"/>
<keyword evidence="3" id="KW-1185">Reference proteome</keyword>
<dbReference type="EMBL" id="CP071839">
    <property type="protein sequence ID" value="QTE00938.1"/>
    <property type="molecule type" value="Genomic_DNA"/>
</dbReference>
<evidence type="ECO:0000313" key="3">
    <source>
        <dbReference type="Proteomes" id="UP000663908"/>
    </source>
</evidence>
<sequence>MAEDGRPRAGWRAGAAVTAAGAAAGLAVEFHVLGWTSTARPALPATVSGNTLVVATQKPGGYDADHVSAHSLGDGRRL</sequence>
<gene>
    <name evidence="2" type="ORF">S1361_26640</name>
</gene>
<reference evidence="2 3" key="1">
    <citation type="submission" date="2021-03" db="EMBL/GenBank/DDBJ databases">
        <title>Complete genome sequence of Streptomyces cyanogenus S136, producer of anticancer angucycline landomycin A.</title>
        <authorList>
            <person name="Hrab P."/>
            <person name="Ruckert C."/>
            <person name="Busche T."/>
            <person name="Ostash I."/>
            <person name="Kalinowski J."/>
            <person name="Fedorenko V."/>
            <person name="Yushchuk O."/>
            <person name="Ostash B."/>
        </authorList>
    </citation>
    <scope>NUCLEOTIDE SEQUENCE [LARGE SCALE GENOMIC DNA]</scope>
    <source>
        <strain evidence="2 3">S136</strain>
    </source>
</reference>
<organism evidence="2 3">
    <name type="scientific">Streptomyces cyanogenus</name>
    <dbReference type="NCBI Taxonomy" id="80860"/>
    <lineage>
        <taxon>Bacteria</taxon>
        <taxon>Bacillati</taxon>
        <taxon>Actinomycetota</taxon>
        <taxon>Actinomycetes</taxon>
        <taxon>Kitasatosporales</taxon>
        <taxon>Streptomycetaceae</taxon>
        <taxon>Streptomyces</taxon>
    </lineage>
</organism>
<protein>
    <submittedName>
        <fullName evidence="2">Uncharacterized protein</fullName>
    </submittedName>
</protein>